<evidence type="ECO:0000313" key="1">
    <source>
        <dbReference type="EMBL" id="KHL25003.1"/>
    </source>
</evidence>
<reference evidence="1 2" key="1">
    <citation type="submission" date="2014-11" db="EMBL/GenBank/DDBJ databases">
        <title>Draft genome sequence of Kirrobacter mercurialis.</title>
        <authorList>
            <person name="Coil D.A."/>
            <person name="Eisen J.A."/>
        </authorList>
    </citation>
    <scope>NUCLEOTIDE SEQUENCE [LARGE SCALE GENOMIC DNA]</scope>
    <source>
        <strain evidence="1 2">Coronado</strain>
    </source>
</reference>
<dbReference type="STRING" id="1572751.PK98_14295"/>
<dbReference type="InterPro" id="IPR036412">
    <property type="entry name" value="HAD-like_sf"/>
</dbReference>
<dbReference type="InterPro" id="IPR023214">
    <property type="entry name" value="HAD_sf"/>
</dbReference>
<dbReference type="InterPro" id="IPR006439">
    <property type="entry name" value="HAD-SF_hydro_IA"/>
</dbReference>
<keyword evidence="1" id="KW-0378">Hydrolase</keyword>
<dbReference type="PANTHER" id="PTHR43611">
    <property type="entry name" value="ALPHA-D-GLUCOSE 1-PHOSPHATE PHOSPHATASE"/>
    <property type="match status" value="1"/>
</dbReference>
<name>A0A0B2BTW8_9SPHN</name>
<sequence length="205" mass="22889">MAAGKPRAVVFDIGRVLIEWDLRHLFAPLIDDPARLDWFLANVVTEDWHTQHDAGVTLADMVPARQAEYPDHAVLLDAYRDRFLETIPGDVPGSFALVQRLHERGVPLFALTNFGTEFFAQYRATQPLLDLFRDIVVSGDERCIKPDTAIYAIAERRFGLPAEALLFTDDKPENIAAAAARGWHTHLFTGAAGLEQRLLAEGLLD</sequence>
<dbReference type="Pfam" id="PF00702">
    <property type="entry name" value="Hydrolase"/>
    <property type="match status" value="1"/>
</dbReference>
<dbReference type="OrthoDB" id="9807742at2"/>
<dbReference type="RefSeq" id="WP_039097474.1">
    <property type="nucleotide sequence ID" value="NZ_JTDN01000002.1"/>
</dbReference>
<dbReference type="AlphaFoldDB" id="A0A0B2BTW8"/>
<dbReference type="Proteomes" id="UP000030988">
    <property type="component" value="Unassembled WGS sequence"/>
</dbReference>
<comment type="caution">
    <text evidence="1">The sequence shown here is derived from an EMBL/GenBank/DDBJ whole genome shotgun (WGS) entry which is preliminary data.</text>
</comment>
<dbReference type="NCBIfam" id="TIGR01509">
    <property type="entry name" value="HAD-SF-IA-v3"/>
    <property type="match status" value="1"/>
</dbReference>
<dbReference type="PANTHER" id="PTHR43611:SF3">
    <property type="entry name" value="FLAVIN MONONUCLEOTIDE HYDROLASE 1, CHLOROPLATIC"/>
    <property type="match status" value="1"/>
</dbReference>
<keyword evidence="2" id="KW-1185">Reference proteome</keyword>
<protein>
    <submittedName>
        <fullName evidence="1">Hydrolase</fullName>
    </submittedName>
</protein>
<proteinExistence type="predicted"/>
<dbReference type="Gene3D" id="3.40.50.1000">
    <property type="entry name" value="HAD superfamily/HAD-like"/>
    <property type="match status" value="1"/>
</dbReference>
<dbReference type="CDD" id="cd02603">
    <property type="entry name" value="HAD_sEH-N_like"/>
    <property type="match status" value="1"/>
</dbReference>
<dbReference type="SUPFAM" id="SSF56784">
    <property type="entry name" value="HAD-like"/>
    <property type="match status" value="1"/>
</dbReference>
<accession>A0A0B2BTW8</accession>
<gene>
    <name evidence="1" type="ORF">PK98_14295</name>
</gene>
<dbReference type="EMBL" id="JTDN01000002">
    <property type="protein sequence ID" value="KHL25003.1"/>
    <property type="molecule type" value="Genomic_DNA"/>
</dbReference>
<dbReference type="PRINTS" id="PR00413">
    <property type="entry name" value="HADHALOGNASE"/>
</dbReference>
<evidence type="ECO:0000313" key="2">
    <source>
        <dbReference type="Proteomes" id="UP000030988"/>
    </source>
</evidence>
<organism evidence="1 2">
    <name type="scientific">Croceibacterium mercuriale</name>
    <dbReference type="NCBI Taxonomy" id="1572751"/>
    <lineage>
        <taxon>Bacteria</taxon>
        <taxon>Pseudomonadati</taxon>
        <taxon>Pseudomonadota</taxon>
        <taxon>Alphaproteobacteria</taxon>
        <taxon>Sphingomonadales</taxon>
        <taxon>Erythrobacteraceae</taxon>
        <taxon>Croceibacterium</taxon>
    </lineage>
</organism>
<dbReference type="GO" id="GO:0016787">
    <property type="term" value="F:hydrolase activity"/>
    <property type="evidence" value="ECO:0007669"/>
    <property type="project" value="UniProtKB-KW"/>
</dbReference>